<feature type="transmembrane region" description="Helical" evidence="8">
    <location>
        <begin position="494"/>
        <end position="518"/>
    </location>
</feature>
<dbReference type="InterPro" id="IPR013525">
    <property type="entry name" value="ABC2_TM"/>
</dbReference>
<sequence>MYSEAFAGSAALCIPEDQRVSVDVNNLGVTVESKDSESGTANILQNVSFGLPASNIMAIMGGSGAGKTTLLNVLAQRLNIKHTTMKFSGSIDYEVSKTSNSGRITTAYMQQLDVFLPGLTLRETLDFQAQLRLSRSTRYEREQLVLSLLLLLELDHRSNEVIKSFTGRINLSGGEQRRTSLAIQLLSKPQLLFLDEPTTGLDTSSALKLVTVLRKLASPEIGITIILLIHQPRSEIAALFDTMCVLARGGRLIFFGSLEDSSYHFKELEMKGIVSHSDADDSYQMLNKIMSLSVKSTASAEKEEETSKIVDSMINEWSSSHVIENKLTAEEQKSHFATNLKVFKPKNPLPLHREIAVLTRRTFILSLRDRASLFGLNGGSALMALILGWMFFQPTPNLSGIRSLTSSLYTMLEVIGFSPLAMELERLWSHDGVFFFKEYQEQCVSITGFIISRRLAKFVTEELPMSILFSVITYFMWGLRLGETYLDTGDGSYFGIYFVVTMLTAVLATTTAMMSFALGNDFSTSTLIGNIFYQIQNSGCGYFVNAKTMPVYVKWVKYIAYFWYAFGALTSNQYSDWKGKCPFPEGDARCIEYTGNYQLEILGFPQNWIGAPIGYLCVWVLGFNVLIWAALRCRNFDISVAKKKKNKIGGDEELSTRTIMSSSGSLSDEKDSGSKDPVNINVRNVTLSVEVKESQSLFASKVSRTLLDDISANFKADSVNVIMGPSGGGKTTFLNFLASRLPRTSKFSRNGHIFLNGDQEVSPKQISKISAYVTQQDNLLIPYLTVRETLFFQARLRLPEKEHADIPSYIAHLMRQTGLTDCADTPVGSATVKGISGGEKRRVSIAIQLLSRPKILFLDEPTSGLDIATSASIMLLLRDLSRTGTTVISTIHQPNQETFSQFDTLTLLARGGLVIYDGDISKISSYLNVLGHSCPPRVNMADFVLDLVSMQIEETSEQFQSRVDYLTQSWESKKSTEESAFISGKPIDLTKYGGAAVSSWTAFRAVFGRQFTVSYRATDVMVTRTLQAIFLAIVYALFYAPIKNSQDGISNRLGLVQNVINLYFCGLINNIGLYPHERDIFHQEYKDGTYGVGVFTLAYTLVELPYEIFPSIFFSALVVFGIGLPRTPGMFFAMLFSAVVSFNTGESLGIIFNSFISHLGLITNVLVNMFVIAIFMAGTMSLQMPMFFKAWNYINPVKYIVQICVNMGFRDQEFACPLGTCVLSTGDDVLEMYNLKANLSSAFGALTACLVIYRAVGIGFAYMKARWFV</sequence>
<keyword evidence="6 8" id="KW-1133">Transmembrane helix</keyword>
<feature type="transmembrane region" description="Helical" evidence="8">
    <location>
        <begin position="608"/>
        <end position="631"/>
    </location>
</feature>
<dbReference type="AlphaFoldDB" id="A0A1L0BVN2"/>
<keyword evidence="7 8" id="KW-0472">Membrane</keyword>
<protein>
    <submittedName>
        <fullName evidence="10">CIC11C00000004545</fullName>
    </submittedName>
</protein>
<feature type="transmembrane region" description="Helical" evidence="8">
    <location>
        <begin position="1158"/>
        <end position="1179"/>
    </location>
</feature>
<dbReference type="GO" id="GO:0016020">
    <property type="term" value="C:membrane"/>
    <property type="evidence" value="ECO:0007669"/>
    <property type="project" value="UniProtKB-SubCell"/>
</dbReference>
<dbReference type="Pfam" id="PF01061">
    <property type="entry name" value="ABC2_membrane"/>
    <property type="match status" value="2"/>
</dbReference>
<dbReference type="Gene3D" id="3.40.50.300">
    <property type="entry name" value="P-loop containing nucleotide triphosphate hydrolases"/>
    <property type="match status" value="2"/>
</dbReference>
<dbReference type="InterPro" id="IPR003593">
    <property type="entry name" value="AAA+_ATPase"/>
</dbReference>
<accession>A0A1L0BVN2</accession>
<reference evidence="10 11" key="1">
    <citation type="submission" date="2016-10" db="EMBL/GenBank/DDBJ databases">
        <authorList>
            <person name="de Groot N.N."/>
        </authorList>
    </citation>
    <scope>NUCLEOTIDE SEQUENCE [LARGE SCALE GENOMIC DNA]</scope>
    <source>
        <strain evidence="10 11">PYCC 4715</strain>
    </source>
</reference>
<feature type="transmembrane region" description="Helical" evidence="8">
    <location>
        <begin position="1025"/>
        <end position="1042"/>
    </location>
</feature>
<dbReference type="SUPFAM" id="SSF52540">
    <property type="entry name" value="P-loop containing nucleoside triphosphate hydrolases"/>
    <property type="match status" value="2"/>
</dbReference>
<dbReference type="Proteomes" id="UP000182259">
    <property type="component" value="Chromosome IV"/>
</dbReference>
<evidence type="ECO:0000313" key="10">
    <source>
        <dbReference type="EMBL" id="SGZ55401.1"/>
    </source>
</evidence>
<name>A0A1L0BVN2_9ASCO</name>
<evidence type="ECO:0000256" key="3">
    <source>
        <dbReference type="ARBA" id="ARBA00022692"/>
    </source>
</evidence>
<keyword evidence="5" id="KW-0067">ATP-binding</keyword>
<dbReference type="InterPro" id="IPR050352">
    <property type="entry name" value="ABCG_transporters"/>
</dbReference>
<dbReference type="InterPro" id="IPR003439">
    <property type="entry name" value="ABC_transporter-like_ATP-bd"/>
</dbReference>
<dbReference type="InterPro" id="IPR027417">
    <property type="entry name" value="P-loop_NTPase"/>
</dbReference>
<evidence type="ECO:0000313" key="11">
    <source>
        <dbReference type="Proteomes" id="UP000182259"/>
    </source>
</evidence>
<evidence type="ECO:0000256" key="4">
    <source>
        <dbReference type="ARBA" id="ARBA00022741"/>
    </source>
</evidence>
<feature type="transmembrane region" description="Helical" evidence="8">
    <location>
        <begin position="371"/>
        <end position="392"/>
    </location>
</feature>
<gene>
    <name evidence="10" type="ORF">SAMEA4029009_CIC11G00000004545</name>
</gene>
<keyword evidence="4" id="KW-0547">Nucleotide-binding</keyword>
<keyword evidence="2" id="KW-0813">Transport</keyword>
<dbReference type="InterPro" id="IPR043926">
    <property type="entry name" value="ABCG_dom"/>
</dbReference>
<evidence type="ECO:0000256" key="2">
    <source>
        <dbReference type="ARBA" id="ARBA00022448"/>
    </source>
</evidence>
<dbReference type="GO" id="GO:0140359">
    <property type="term" value="F:ABC-type transporter activity"/>
    <property type="evidence" value="ECO:0007669"/>
    <property type="project" value="InterPro"/>
</dbReference>
<dbReference type="Pfam" id="PF00005">
    <property type="entry name" value="ABC_tran"/>
    <property type="match status" value="2"/>
</dbReference>
<dbReference type="PROSITE" id="PS50893">
    <property type="entry name" value="ABC_TRANSPORTER_2"/>
    <property type="match status" value="2"/>
</dbReference>
<feature type="transmembrane region" description="Helical" evidence="8">
    <location>
        <begin position="1085"/>
        <end position="1102"/>
    </location>
</feature>
<dbReference type="PROSITE" id="PS00211">
    <property type="entry name" value="ABC_TRANSPORTER_1"/>
    <property type="match status" value="1"/>
</dbReference>
<proteinExistence type="predicted"/>
<feature type="domain" description="ABC transporter" evidence="9">
    <location>
        <begin position="680"/>
        <end position="942"/>
    </location>
</feature>
<evidence type="ECO:0000256" key="6">
    <source>
        <dbReference type="ARBA" id="ARBA00022989"/>
    </source>
</evidence>
<comment type="subcellular location">
    <subcellularLocation>
        <location evidence="1">Membrane</location>
        <topology evidence="1">Multi-pass membrane protein</topology>
    </subcellularLocation>
</comment>
<feature type="transmembrane region" description="Helical" evidence="8">
    <location>
        <begin position="1054"/>
        <end position="1073"/>
    </location>
</feature>
<evidence type="ECO:0000256" key="7">
    <source>
        <dbReference type="ARBA" id="ARBA00023136"/>
    </source>
</evidence>
<dbReference type="SMART" id="SM00382">
    <property type="entry name" value="AAA"/>
    <property type="match status" value="2"/>
</dbReference>
<evidence type="ECO:0000256" key="8">
    <source>
        <dbReference type="SAM" id="Phobius"/>
    </source>
</evidence>
<dbReference type="GO" id="GO:0005524">
    <property type="term" value="F:ATP binding"/>
    <property type="evidence" value="ECO:0007669"/>
    <property type="project" value="UniProtKB-KW"/>
</dbReference>
<dbReference type="GO" id="GO:0016887">
    <property type="term" value="F:ATP hydrolysis activity"/>
    <property type="evidence" value="ECO:0007669"/>
    <property type="project" value="InterPro"/>
</dbReference>
<feature type="domain" description="ABC transporter" evidence="9">
    <location>
        <begin position="22"/>
        <end position="274"/>
    </location>
</feature>
<evidence type="ECO:0000256" key="1">
    <source>
        <dbReference type="ARBA" id="ARBA00004141"/>
    </source>
</evidence>
<dbReference type="InterPro" id="IPR017871">
    <property type="entry name" value="ABC_transporter-like_CS"/>
</dbReference>
<evidence type="ECO:0000259" key="9">
    <source>
        <dbReference type="PROSITE" id="PS50893"/>
    </source>
</evidence>
<dbReference type="Pfam" id="PF19055">
    <property type="entry name" value="ABC2_membrane_7"/>
    <property type="match status" value="1"/>
</dbReference>
<dbReference type="EMBL" id="LT635767">
    <property type="protein sequence ID" value="SGZ55401.1"/>
    <property type="molecule type" value="Genomic_DNA"/>
</dbReference>
<dbReference type="PANTHER" id="PTHR48041">
    <property type="entry name" value="ABC TRANSPORTER G FAMILY MEMBER 28"/>
    <property type="match status" value="1"/>
</dbReference>
<organism evidence="10 11">
    <name type="scientific">Sungouiella intermedia</name>
    <dbReference type="NCBI Taxonomy" id="45354"/>
    <lineage>
        <taxon>Eukaryota</taxon>
        <taxon>Fungi</taxon>
        <taxon>Dikarya</taxon>
        <taxon>Ascomycota</taxon>
        <taxon>Saccharomycotina</taxon>
        <taxon>Pichiomycetes</taxon>
        <taxon>Metschnikowiaceae</taxon>
        <taxon>Sungouiella</taxon>
    </lineage>
</organism>
<feature type="transmembrane region" description="Helical" evidence="8">
    <location>
        <begin position="463"/>
        <end position="482"/>
    </location>
</feature>
<keyword evidence="3 8" id="KW-0812">Transmembrane</keyword>
<feature type="transmembrane region" description="Helical" evidence="8">
    <location>
        <begin position="1131"/>
        <end position="1152"/>
    </location>
</feature>
<dbReference type="PANTHER" id="PTHR48041:SF119">
    <property type="entry name" value="ROA1P"/>
    <property type="match status" value="1"/>
</dbReference>
<evidence type="ECO:0000256" key="5">
    <source>
        <dbReference type="ARBA" id="ARBA00022840"/>
    </source>
</evidence>
<feature type="transmembrane region" description="Helical" evidence="8">
    <location>
        <begin position="1242"/>
        <end position="1263"/>
    </location>
</feature>